<keyword evidence="1" id="KW-0533">Nickel</keyword>
<dbReference type="STRING" id="1121455.SAMN02745728_00540"/>
<dbReference type="PANTHER" id="PTHR36566:SF1">
    <property type="entry name" value="PYRIDINIUM-3,5-BISTHIOCARBOXYLIC ACID MONONUCLEOTIDE NICKEL INSERTION PROTEIN"/>
    <property type="match status" value="1"/>
</dbReference>
<dbReference type="OrthoDB" id="9765625at2"/>
<evidence type="ECO:0000313" key="4">
    <source>
        <dbReference type="Proteomes" id="UP000186469"/>
    </source>
</evidence>
<evidence type="ECO:0008006" key="5">
    <source>
        <dbReference type="Google" id="ProtNLM"/>
    </source>
</evidence>
<proteinExistence type="predicted"/>
<dbReference type="RefSeq" id="WP_072696246.1">
    <property type="nucleotide sequence ID" value="NZ_FRDI01000003.1"/>
</dbReference>
<organism evidence="3 4">
    <name type="scientific">Desulfovibrio litoralis DSM 11393</name>
    <dbReference type="NCBI Taxonomy" id="1121455"/>
    <lineage>
        <taxon>Bacteria</taxon>
        <taxon>Pseudomonadati</taxon>
        <taxon>Thermodesulfobacteriota</taxon>
        <taxon>Desulfovibrionia</taxon>
        <taxon>Desulfovibrionales</taxon>
        <taxon>Desulfovibrionaceae</taxon>
        <taxon>Desulfovibrio</taxon>
    </lineage>
</organism>
<name>A0A1M7S704_9BACT</name>
<dbReference type="PANTHER" id="PTHR36566">
    <property type="entry name" value="NICKEL INSERTION PROTEIN-RELATED"/>
    <property type="match status" value="1"/>
</dbReference>
<reference evidence="3 4" key="1">
    <citation type="submission" date="2016-12" db="EMBL/GenBank/DDBJ databases">
        <authorList>
            <person name="Song W.-J."/>
            <person name="Kurnit D.M."/>
        </authorList>
    </citation>
    <scope>NUCLEOTIDE SEQUENCE [LARGE SCALE GENOMIC DNA]</scope>
    <source>
        <strain evidence="3 4">DSM 11393</strain>
    </source>
</reference>
<keyword evidence="4" id="KW-1185">Reference proteome</keyword>
<sequence>MHKDSHQKNHHEHNHHNHNHHDCESKKSDNIAITIRAYTGLSGDILLTGLTKLANLGEIELEDLIKKLKIKELENCVKIKEYSLNNISGFKAEISLPNLDHSHNHRHLSEILEMINKSELSDQAKKLATQTFNLLGEAEAKVHGCHIESLAFHEVGALDSILDICLVCALFDYLDPKSFILSPLPLCDGVINCAHGTLGSPAPAVLALLPGVAVKGLNSSGETLTPTALALIKTLGATFGEWSTMKVKSTALVYGNRYFPNVPNGAIFALGNLI</sequence>
<feature type="compositionally biased region" description="Basic residues" evidence="2">
    <location>
        <begin position="8"/>
        <end position="19"/>
    </location>
</feature>
<dbReference type="AlphaFoldDB" id="A0A1M7S704"/>
<gene>
    <name evidence="3" type="ORF">SAMN02745728_00540</name>
</gene>
<evidence type="ECO:0000256" key="1">
    <source>
        <dbReference type="ARBA" id="ARBA00022596"/>
    </source>
</evidence>
<dbReference type="InterPro" id="IPR002822">
    <property type="entry name" value="Ni_insertion"/>
</dbReference>
<evidence type="ECO:0000256" key="2">
    <source>
        <dbReference type="SAM" id="MobiDB-lite"/>
    </source>
</evidence>
<feature type="region of interest" description="Disordered" evidence="2">
    <location>
        <begin position="1"/>
        <end position="25"/>
    </location>
</feature>
<accession>A0A1M7S704</accession>
<protein>
    <recommendedName>
        <fullName evidence="5">TIGR00299 family protein</fullName>
    </recommendedName>
</protein>
<dbReference type="Pfam" id="PF01969">
    <property type="entry name" value="Ni_insertion"/>
    <property type="match status" value="1"/>
</dbReference>
<dbReference type="EMBL" id="FRDI01000003">
    <property type="protein sequence ID" value="SHN54459.1"/>
    <property type="molecule type" value="Genomic_DNA"/>
</dbReference>
<evidence type="ECO:0000313" key="3">
    <source>
        <dbReference type="EMBL" id="SHN54459.1"/>
    </source>
</evidence>
<dbReference type="Proteomes" id="UP000186469">
    <property type="component" value="Unassembled WGS sequence"/>
</dbReference>